<dbReference type="InterPro" id="IPR029058">
    <property type="entry name" value="AB_hydrolase_fold"/>
</dbReference>
<dbReference type="Gene3D" id="3.40.50.1820">
    <property type="entry name" value="alpha/beta hydrolase"/>
    <property type="match status" value="1"/>
</dbReference>
<dbReference type="InterPro" id="IPR050471">
    <property type="entry name" value="AB_hydrolase"/>
</dbReference>
<gene>
    <name evidence="2" type="ORF">GCM10025864_08930</name>
</gene>
<evidence type="ECO:0000313" key="2">
    <source>
        <dbReference type="EMBL" id="GMA23134.1"/>
    </source>
</evidence>
<keyword evidence="2" id="KW-0378">Hydrolase</keyword>
<dbReference type="PANTHER" id="PTHR43433">
    <property type="entry name" value="HYDROLASE, ALPHA/BETA FOLD FAMILY PROTEIN"/>
    <property type="match status" value="1"/>
</dbReference>
<name>A0ABQ6I024_9MICO</name>
<evidence type="ECO:0000259" key="1">
    <source>
        <dbReference type="Pfam" id="PF12697"/>
    </source>
</evidence>
<organism evidence="2 3">
    <name type="scientific">Luteimicrobium album</name>
    <dbReference type="NCBI Taxonomy" id="1054550"/>
    <lineage>
        <taxon>Bacteria</taxon>
        <taxon>Bacillati</taxon>
        <taxon>Actinomycetota</taxon>
        <taxon>Actinomycetes</taxon>
        <taxon>Micrococcales</taxon>
        <taxon>Luteimicrobium</taxon>
    </lineage>
</organism>
<proteinExistence type="predicted"/>
<dbReference type="RefSeq" id="WP_284292211.1">
    <property type="nucleotide sequence ID" value="NZ_BSUK01000001.1"/>
</dbReference>
<protein>
    <submittedName>
        <fullName evidence="2">Alpha/beta hydrolase</fullName>
    </submittedName>
</protein>
<dbReference type="GO" id="GO:0016787">
    <property type="term" value="F:hydrolase activity"/>
    <property type="evidence" value="ECO:0007669"/>
    <property type="project" value="UniProtKB-KW"/>
</dbReference>
<keyword evidence="3" id="KW-1185">Reference proteome</keyword>
<dbReference type="Proteomes" id="UP001157091">
    <property type="component" value="Unassembled WGS sequence"/>
</dbReference>
<feature type="domain" description="AB hydrolase-1" evidence="1">
    <location>
        <begin position="62"/>
        <end position="305"/>
    </location>
</feature>
<comment type="caution">
    <text evidence="2">The sequence shown here is derived from an EMBL/GenBank/DDBJ whole genome shotgun (WGS) entry which is preliminary data.</text>
</comment>
<dbReference type="Pfam" id="PF12697">
    <property type="entry name" value="Abhydrolase_6"/>
    <property type="match status" value="1"/>
</dbReference>
<dbReference type="EMBL" id="BSUK01000001">
    <property type="protein sequence ID" value="GMA23134.1"/>
    <property type="molecule type" value="Genomic_DNA"/>
</dbReference>
<dbReference type="PANTHER" id="PTHR43433:SF5">
    <property type="entry name" value="AB HYDROLASE-1 DOMAIN-CONTAINING PROTEIN"/>
    <property type="match status" value="1"/>
</dbReference>
<reference evidence="3" key="1">
    <citation type="journal article" date="2019" name="Int. J. Syst. Evol. Microbiol.">
        <title>The Global Catalogue of Microorganisms (GCM) 10K type strain sequencing project: providing services to taxonomists for standard genome sequencing and annotation.</title>
        <authorList>
            <consortium name="The Broad Institute Genomics Platform"/>
            <consortium name="The Broad Institute Genome Sequencing Center for Infectious Disease"/>
            <person name="Wu L."/>
            <person name="Ma J."/>
        </authorList>
    </citation>
    <scope>NUCLEOTIDE SEQUENCE [LARGE SCALE GENOMIC DNA]</scope>
    <source>
        <strain evidence="3">NBRC 106348</strain>
    </source>
</reference>
<dbReference type="InterPro" id="IPR000073">
    <property type="entry name" value="AB_hydrolase_1"/>
</dbReference>
<evidence type="ECO:0000313" key="3">
    <source>
        <dbReference type="Proteomes" id="UP001157091"/>
    </source>
</evidence>
<dbReference type="SUPFAM" id="SSF53474">
    <property type="entry name" value="alpha/beta-Hydrolases"/>
    <property type="match status" value="1"/>
</dbReference>
<sequence length="315" mass="32369">MSLDDAVTDPAPVAAWAAGLPPVPPYGDLPVPDGVAVVGLDVPVGRLTALVAAPDGPARGAVLLVPGFTGSKEDFLPVLRPLADAGWLVVAHSRRGQPDSVALGGREDYAVELEGRDVLDVAALVRAGIAPGLPLHLLGHSYGGIVTRAAVLADATPFASYTMFCSGPRGWALTDDLPDDRPATEEQALATLHEQVALARAAVGTGLEGLDAAARFATARLADAALPGLEVGLLTLQTVPDTTDDLAAVTRAHGIPVHVVHGDADDAWPVAWQRDMAERLGARYTVVPGAGHSAQVDQPAATAEAWSAFWADATS</sequence>
<accession>A0ABQ6I024</accession>